<gene>
    <name evidence="3" type="ORF">GRI38_00295</name>
</gene>
<keyword evidence="4" id="KW-1185">Reference proteome</keyword>
<evidence type="ECO:0000313" key="4">
    <source>
        <dbReference type="Proteomes" id="UP000433104"/>
    </source>
</evidence>
<protein>
    <submittedName>
        <fullName evidence="3">Ferrous iron transport protein A</fullName>
    </submittedName>
</protein>
<keyword evidence="1" id="KW-0408">Iron</keyword>
<name>A0A844ZBT1_9SPHN</name>
<dbReference type="InterPro" id="IPR038157">
    <property type="entry name" value="FeoA_core_dom"/>
</dbReference>
<dbReference type="InterPro" id="IPR008988">
    <property type="entry name" value="Transcriptional_repressor_C"/>
</dbReference>
<accession>A0A844ZBT1</accession>
<feature type="domain" description="Ferrous iron transporter FeoA-like" evidence="2">
    <location>
        <begin position="5"/>
        <end position="82"/>
    </location>
</feature>
<evidence type="ECO:0000256" key="1">
    <source>
        <dbReference type="ARBA" id="ARBA00023004"/>
    </source>
</evidence>
<dbReference type="GO" id="GO:0046914">
    <property type="term" value="F:transition metal ion binding"/>
    <property type="evidence" value="ECO:0007669"/>
    <property type="project" value="InterPro"/>
</dbReference>
<proteinExistence type="predicted"/>
<organism evidence="3 4">
    <name type="scientific">Parapontixanthobacter aurantiacus</name>
    <dbReference type="NCBI Taxonomy" id="1463599"/>
    <lineage>
        <taxon>Bacteria</taxon>
        <taxon>Pseudomonadati</taxon>
        <taxon>Pseudomonadota</taxon>
        <taxon>Alphaproteobacteria</taxon>
        <taxon>Sphingomonadales</taxon>
        <taxon>Erythrobacteraceae</taxon>
        <taxon>Parapontixanthobacter</taxon>
    </lineage>
</organism>
<dbReference type="Gene3D" id="2.30.30.90">
    <property type="match status" value="1"/>
</dbReference>
<dbReference type="AlphaFoldDB" id="A0A844ZBT1"/>
<sequence length="90" mass="9723">MDDRPTLDRLAPHRAARIAHVAWDDIPSDDAKRLRALGIDEGAEVAVVHRGMFGGRDPLAVRLGRMTIALRRSHAAAIAIAEFEAESAAS</sequence>
<dbReference type="RefSeq" id="WP_160681049.1">
    <property type="nucleotide sequence ID" value="NZ_WTYW01000001.1"/>
</dbReference>
<evidence type="ECO:0000259" key="2">
    <source>
        <dbReference type="SMART" id="SM00899"/>
    </source>
</evidence>
<dbReference type="InterPro" id="IPR052713">
    <property type="entry name" value="FeoA"/>
</dbReference>
<dbReference type="EMBL" id="WTYW01000001">
    <property type="protein sequence ID" value="MXO84477.1"/>
    <property type="molecule type" value="Genomic_DNA"/>
</dbReference>
<dbReference type="OrthoDB" id="7173531at2"/>
<evidence type="ECO:0000313" key="3">
    <source>
        <dbReference type="EMBL" id="MXO84477.1"/>
    </source>
</evidence>
<dbReference type="Pfam" id="PF04023">
    <property type="entry name" value="FeoA"/>
    <property type="match status" value="1"/>
</dbReference>
<comment type="caution">
    <text evidence="3">The sequence shown here is derived from an EMBL/GenBank/DDBJ whole genome shotgun (WGS) entry which is preliminary data.</text>
</comment>
<dbReference type="InterPro" id="IPR007167">
    <property type="entry name" value="Fe-transptr_FeoA-like"/>
</dbReference>
<dbReference type="Proteomes" id="UP000433104">
    <property type="component" value="Unassembled WGS sequence"/>
</dbReference>
<dbReference type="SMART" id="SM00899">
    <property type="entry name" value="FeoA"/>
    <property type="match status" value="1"/>
</dbReference>
<dbReference type="PANTHER" id="PTHR42954:SF2">
    <property type="entry name" value="FE(2+) TRANSPORT PROTEIN A"/>
    <property type="match status" value="1"/>
</dbReference>
<dbReference type="SUPFAM" id="SSF50037">
    <property type="entry name" value="C-terminal domain of transcriptional repressors"/>
    <property type="match status" value="1"/>
</dbReference>
<dbReference type="PANTHER" id="PTHR42954">
    <property type="entry name" value="FE(2+) TRANSPORT PROTEIN A"/>
    <property type="match status" value="1"/>
</dbReference>
<reference evidence="3 4" key="1">
    <citation type="submission" date="2019-12" db="EMBL/GenBank/DDBJ databases">
        <title>Genomic-based taxomic classification of the family Erythrobacteraceae.</title>
        <authorList>
            <person name="Xu L."/>
        </authorList>
    </citation>
    <scope>NUCLEOTIDE SEQUENCE [LARGE SCALE GENOMIC DNA]</scope>
    <source>
        <strain evidence="3 4">MCCC 1A09962</strain>
    </source>
</reference>